<evidence type="ECO:0000259" key="2">
    <source>
        <dbReference type="PROSITE" id="PS50112"/>
    </source>
</evidence>
<dbReference type="Pfam" id="PF00990">
    <property type="entry name" value="GGDEF"/>
    <property type="match status" value="1"/>
</dbReference>
<dbReference type="NCBIfam" id="TIGR00254">
    <property type="entry name" value="GGDEF"/>
    <property type="match status" value="1"/>
</dbReference>
<dbReference type="PROSITE" id="PS50112">
    <property type="entry name" value="PAS"/>
    <property type="match status" value="1"/>
</dbReference>
<dbReference type="AlphaFoldDB" id="A0A7M1AW44"/>
<keyword evidence="1" id="KW-0812">Transmembrane</keyword>
<keyword evidence="6" id="KW-1185">Reference proteome</keyword>
<gene>
    <name evidence="5" type="ORF">FJR03_07685</name>
</gene>
<organism evidence="5 6">
    <name type="scientific">Sulfurimonas marina</name>
    <dbReference type="NCBI Taxonomy" id="2590551"/>
    <lineage>
        <taxon>Bacteria</taxon>
        <taxon>Pseudomonadati</taxon>
        <taxon>Campylobacterota</taxon>
        <taxon>Epsilonproteobacteria</taxon>
        <taxon>Campylobacterales</taxon>
        <taxon>Sulfurimonadaceae</taxon>
        <taxon>Sulfurimonas</taxon>
    </lineage>
</organism>
<dbReference type="InterPro" id="IPR000700">
    <property type="entry name" value="PAS-assoc_C"/>
</dbReference>
<evidence type="ECO:0000256" key="1">
    <source>
        <dbReference type="SAM" id="Phobius"/>
    </source>
</evidence>
<reference evidence="5 6" key="1">
    <citation type="submission" date="2019-06" db="EMBL/GenBank/DDBJ databases">
        <title>Sulfurimonas gotlandica sp. nov., a chemoautotrophic and psychrotolerant epsilonproteobacterium isolated from a pelagic redoxcline, and an emended description of the genus Sulfurimonas.</title>
        <authorList>
            <person name="Wang S."/>
            <person name="Jiang L."/>
            <person name="Shao Z."/>
        </authorList>
    </citation>
    <scope>NUCLEOTIDE SEQUENCE [LARGE SCALE GENOMIC DNA]</scope>
    <source>
        <strain evidence="5 6">B2</strain>
    </source>
</reference>
<evidence type="ECO:0000313" key="5">
    <source>
        <dbReference type="EMBL" id="QOP41634.1"/>
    </source>
</evidence>
<dbReference type="InterPro" id="IPR029787">
    <property type="entry name" value="Nucleotide_cyclase"/>
</dbReference>
<dbReference type="FunFam" id="3.30.70.270:FF:000001">
    <property type="entry name" value="Diguanylate cyclase domain protein"/>
    <property type="match status" value="1"/>
</dbReference>
<sequence>MMLDIRTFKFKIFIIFLIPAISIVYFTYFYLNLSNANTEAIKYQKQNIILVHKIIDVIHNLQIERGLSVGFIQSKDPKILRQTLIITHKESDKAIADLEKFNYHLNLDLHQIYVTRKKVLQQNISFEEVLNFYTNINNHMINMTKYLLPKFDKNRYDALFLINLELLKESAGLERACVYNDLTSGKLEPICKEKLPFLQQDQTNKIENLHLYANSTSLGRYKKSIDKQEIKELQRFRKLYQQHQLTKEDAQQWFEITTNNIDSYNQVSKEILNHFTKNLNANYDDTLRNLNIAMIFWFISIFSAFYFIYIIHKLFQKHEEDTEDLELSSRALDAYEGIVITDKNTKIIKVNKGFERITGYSAEEAIGEKTSILKSGKNPASLYKAMWGSLDKTGSWSGEVLNKRKDGAIYTQRLSISSIRNKKGETKNYIGHLFDITELRKAQQEALYQASHDSLTELINRKHLLKRMREEINRSKRHGFKNAFLFLDLDNFKYVNDTFGHHIGDKLLQHVATSIQSYIRECDIVARISGDEFAIVLLDIDSSHQDVNAVVTKVTNKILTQLNHEIIIEGNSINIGLSVGVRFFPIDDLDNEDQIIKDADIAMYEAKNSGKNRFVIFQE</sequence>
<feature type="domain" description="GGDEF" evidence="4">
    <location>
        <begin position="480"/>
        <end position="619"/>
    </location>
</feature>
<dbReference type="SUPFAM" id="SSF55073">
    <property type="entry name" value="Nucleotide cyclase"/>
    <property type="match status" value="1"/>
</dbReference>
<dbReference type="SMART" id="SM00267">
    <property type="entry name" value="GGDEF"/>
    <property type="match status" value="1"/>
</dbReference>
<dbReference type="InterPro" id="IPR052163">
    <property type="entry name" value="DGC-Regulatory_Protein"/>
</dbReference>
<dbReference type="InterPro" id="IPR000014">
    <property type="entry name" value="PAS"/>
</dbReference>
<dbReference type="EMBL" id="CP041165">
    <property type="protein sequence ID" value="QOP41634.1"/>
    <property type="molecule type" value="Genomic_DNA"/>
</dbReference>
<feature type="domain" description="PAC" evidence="3">
    <location>
        <begin position="396"/>
        <end position="448"/>
    </location>
</feature>
<dbReference type="InterPro" id="IPR035965">
    <property type="entry name" value="PAS-like_dom_sf"/>
</dbReference>
<dbReference type="InterPro" id="IPR013587">
    <property type="entry name" value="Nitrate/nitrite_sensing"/>
</dbReference>
<dbReference type="PROSITE" id="PS50113">
    <property type="entry name" value="PAC"/>
    <property type="match status" value="1"/>
</dbReference>
<dbReference type="Pfam" id="PF08376">
    <property type="entry name" value="NIT"/>
    <property type="match status" value="1"/>
</dbReference>
<dbReference type="PROSITE" id="PS50887">
    <property type="entry name" value="GGDEF"/>
    <property type="match status" value="1"/>
</dbReference>
<dbReference type="CDD" id="cd01949">
    <property type="entry name" value="GGDEF"/>
    <property type="match status" value="1"/>
</dbReference>
<dbReference type="PANTHER" id="PTHR46663:SF3">
    <property type="entry name" value="SLL0267 PROTEIN"/>
    <property type="match status" value="1"/>
</dbReference>
<feature type="transmembrane region" description="Helical" evidence="1">
    <location>
        <begin position="290"/>
        <end position="311"/>
    </location>
</feature>
<feature type="domain" description="PAS" evidence="2">
    <location>
        <begin position="324"/>
        <end position="368"/>
    </location>
</feature>
<dbReference type="Gene3D" id="3.30.70.270">
    <property type="match status" value="1"/>
</dbReference>
<dbReference type="KEGG" id="smax:FJR03_07685"/>
<dbReference type="CDD" id="cd00130">
    <property type="entry name" value="PAS"/>
    <property type="match status" value="1"/>
</dbReference>
<dbReference type="SMART" id="SM00086">
    <property type="entry name" value="PAC"/>
    <property type="match status" value="1"/>
</dbReference>
<dbReference type="Proteomes" id="UP000593910">
    <property type="component" value="Chromosome"/>
</dbReference>
<evidence type="ECO:0000259" key="3">
    <source>
        <dbReference type="PROSITE" id="PS50113"/>
    </source>
</evidence>
<dbReference type="RefSeq" id="WP_193112952.1">
    <property type="nucleotide sequence ID" value="NZ_CP041165.1"/>
</dbReference>
<name>A0A7M1AW44_9BACT</name>
<evidence type="ECO:0000313" key="6">
    <source>
        <dbReference type="Proteomes" id="UP000593910"/>
    </source>
</evidence>
<dbReference type="GO" id="GO:0003824">
    <property type="term" value="F:catalytic activity"/>
    <property type="evidence" value="ECO:0007669"/>
    <property type="project" value="UniProtKB-ARBA"/>
</dbReference>
<proteinExistence type="predicted"/>
<dbReference type="NCBIfam" id="TIGR00229">
    <property type="entry name" value="sensory_box"/>
    <property type="match status" value="1"/>
</dbReference>
<dbReference type="InterPro" id="IPR001610">
    <property type="entry name" value="PAC"/>
</dbReference>
<dbReference type="PANTHER" id="PTHR46663">
    <property type="entry name" value="DIGUANYLATE CYCLASE DGCT-RELATED"/>
    <property type="match status" value="1"/>
</dbReference>
<keyword evidence="1" id="KW-1133">Transmembrane helix</keyword>
<dbReference type="InterPro" id="IPR043128">
    <property type="entry name" value="Rev_trsase/Diguanyl_cyclase"/>
</dbReference>
<dbReference type="Gene3D" id="3.30.450.20">
    <property type="entry name" value="PAS domain"/>
    <property type="match status" value="1"/>
</dbReference>
<dbReference type="SUPFAM" id="SSF55785">
    <property type="entry name" value="PYP-like sensor domain (PAS domain)"/>
    <property type="match status" value="1"/>
</dbReference>
<keyword evidence="1" id="KW-0472">Membrane</keyword>
<protein>
    <submittedName>
        <fullName evidence="5">Diguanylate cyclase</fullName>
    </submittedName>
</protein>
<accession>A0A7M1AW44</accession>
<feature type="transmembrane region" description="Helical" evidence="1">
    <location>
        <begin position="12"/>
        <end position="31"/>
    </location>
</feature>
<evidence type="ECO:0000259" key="4">
    <source>
        <dbReference type="PROSITE" id="PS50887"/>
    </source>
</evidence>
<dbReference type="InterPro" id="IPR000160">
    <property type="entry name" value="GGDEF_dom"/>
</dbReference>
<dbReference type="Pfam" id="PF13426">
    <property type="entry name" value="PAS_9"/>
    <property type="match status" value="1"/>
</dbReference>